<organism evidence="1 2">
    <name type="scientific">Smittium simulii</name>
    <dbReference type="NCBI Taxonomy" id="133385"/>
    <lineage>
        <taxon>Eukaryota</taxon>
        <taxon>Fungi</taxon>
        <taxon>Fungi incertae sedis</taxon>
        <taxon>Zoopagomycota</taxon>
        <taxon>Kickxellomycotina</taxon>
        <taxon>Harpellomycetes</taxon>
        <taxon>Harpellales</taxon>
        <taxon>Legeriomycetaceae</taxon>
        <taxon>Smittium</taxon>
    </lineage>
</organism>
<comment type="caution">
    <text evidence="1">The sequence shown here is derived from an EMBL/GenBank/DDBJ whole genome shotgun (WGS) entry which is preliminary data.</text>
</comment>
<evidence type="ECO:0000313" key="1">
    <source>
        <dbReference type="EMBL" id="PVU89352.1"/>
    </source>
</evidence>
<dbReference type="OrthoDB" id="9982951at2759"/>
<reference evidence="1 2" key="1">
    <citation type="journal article" date="2018" name="MBio">
        <title>Comparative Genomics Reveals the Core Gene Toolbox for the Fungus-Insect Symbiosis.</title>
        <authorList>
            <person name="Wang Y."/>
            <person name="Stata M."/>
            <person name="Wang W."/>
            <person name="Stajich J.E."/>
            <person name="White M.M."/>
            <person name="Moncalvo J.M."/>
        </authorList>
    </citation>
    <scope>NUCLEOTIDE SEQUENCE [LARGE SCALE GENOMIC DNA]</scope>
    <source>
        <strain evidence="1 2">SWE-8-4</strain>
    </source>
</reference>
<keyword evidence="2" id="KW-1185">Reference proteome</keyword>
<protein>
    <submittedName>
        <fullName evidence="1">Uncharacterized protein</fullName>
    </submittedName>
</protein>
<gene>
    <name evidence="1" type="ORF">BB561_005406</name>
</gene>
<dbReference type="AlphaFoldDB" id="A0A2T9YAI1"/>
<dbReference type="Proteomes" id="UP000245383">
    <property type="component" value="Unassembled WGS sequence"/>
</dbReference>
<evidence type="ECO:0000313" key="2">
    <source>
        <dbReference type="Proteomes" id="UP000245383"/>
    </source>
</evidence>
<sequence>MVSHASRPHTEKHIYDQVGYVCLRESLSTTELERGPSAEKYISELLFQRASIDEIYASIRNHRMLKKKSLKEIQKQIYLTPVNVEIARKATLPNISQDFSENNSDLNTREIEKIEDSKLLLDALISKIEYTIKSVQKNSNFNKIIELNDLNQSKPSIPVHLRFWEIMNEIADQLFFFVQAKALSYSDVHQRLYGLVLKDNNNILSIPSLKKDNSIIWLLLQLFHVEKVNLKFISKDFASKENILSDFLDLYNKDQILSKDAFYLRDMALQSALSHQQQNIKDRAGMRFRHPKIGLVMPFTQSFYMIQTDFGNNYKKNIIDGNYTLFQNQTLEEIIKIATISQARQYVVPNTIYGYLIPFKYDPQPLIKNGLQYLNGGIVNHSLLDYLNVGSKHRLLQLIYKMMLAHEQGPVFQFQFGPTSHTINCISPHVLDVVYKLLYSSPYTNELMMKEILEKLRRCDKAMALGNAHFSDANLIWLYTVYQLMNARLLRFFKYYAHAGHLVHHLRHSLIFSKNPMLYTTLECFALCLSKLQYDTEFLVALLNPHYDGIPITSHPQNLPEQDPDHVQELIKPKNFWFDCTLLYRNATMSISRIILIKGVGDNPDLSINDCLASLSGRPSNWAPQVLQFMAPPVRDYFIWLNTSDRISISFEDVQNILNDEAFKPILNDTLENVADIDIAVEMLLNRFSTSPGGQKLFLCVLWQMEYIRNIKNETTSVRYVANIRRVLLKFRMALKTEQVAILMDYILMDIKSRYDFNQNCNDSSQREQLIANNEIVNPPVKLELPMFYENCMVRLVPVLEYAIDRLIEAEQS</sequence>
<name>A0A2T9YAI1_9FUNG</name>
<accession>A0A2T9YAI1</accession>
<dbReference type="STRING" id="133385.A0A2T9YAI1"/>
<dbReference type="EMBL" id="MBFR01000319">
    <property type="protein sequence ID" value="PVU89352.1"/>
    <property type="molecule type" value="Genomic_DNA"/>
</dbReference>
<proteinExistence type="predicted"/>